<evidence type="ECO:0000313" key="1">
    <source>
        <dbReference type="EMBL" id="KAG8239705.1"/>
    </source>
</evidence>
<dbReference type="EMBL" id="KZ309841">
    <property type="protein sequence ID" value="KAG8239705.1"/>
    <property type="molecule type" value="Genomic_DNA"/>
</dbReference>
<name>A0A8K0P884_LADFU</name>
<reference evidence="1" key="1">
    <citation type="submission" date="2013-04" db="EMBL/GenBank/DDBJ databases">
        <authorList>
            <person name="Qu J."/>
            <person name="Murali S.C."/>
            <person name="Bandaranaike D."/>
            <person name="Bellair M."/>
            <person name="Blankenburg K."/>
            <person name="Chao H."/>
            <person name="Dinh H."/>
            <person name="Doddapaneni H."/>
            <person name="Downs B."/>
            <person name="Dugan-Rocha S."/>
            <person name="Elkadiri S."/>
            <person name="Gnanaolivu R.D."/>
            <person name="Hernandez B."/>
            <person name="Javaid M."/>
            <person name="Jayaseelan J.C."/>
            <person name="Lee S."/>
            <person name="Li M."/>
            <person name="Ming W."/>
            <person name="Munidasa M."/>
            <person name="Muniz J."/>
            <person name="Nguyen L."/>
            <person name="Ongeri F."/>
            <person name="Osuji N."/>
            <person name="Pu L.-L."/>
            <person name="Puazo M."/>
            <person name="Qu C."/>
            <person name="Quiroz J."/>
            <person name="Raj R."/>
            <person name="Weissenberger G."/>
            <person name="Xin Y."/>
            <person name="Zou X."/>
            <person name="Han Y."/>
            <person name="Richards S."/>
            <person name="Worley K."/>
            <person name="Muzny D."/>
            <person name="Gibbs R."/>
        </authorList>
    </citation>
    <scope>NUCLEOTIDE SEQUENCE</scope>
    <source>
        <strain evidence="1">Sampled in the wild</strain>
    </source>
</reference>
<dbReference type="Proteomes" id="UP000792457">
    <property type="component" value="Unassembled WGS sequence"/>
</dbReference>
<evidence type="ECO:0000313" key="2">
    <source>
        <dbReference type="Proteomes" id="UP000792457"/>
    </source>
</evidence>
<proteinExistence type="predicted"/>
<reference evidence="1" key="2">
    <citation type="submission" date="2017-10" db="EMBL/GenBank/DDBJ databases">
        <title>Ladona fulva Genome sequencing and assembly.</title>
        <authorList>
            <person name="Murali S."/>
            <person name="Richards S."/>
            <person name="Bandaranaike D."/>
            <person name="Bellair M."/>
            <person name="Blankenburg K."/>
            <person name="Chao H."/>
            <person name="Dinh H."/>
            <person name="Doddapaneni H."/>
            <person name="Dugan-Rocha S."/>
            <person name="Elkadiri S."/>
            <person name="Gnanaolivu R."/>
            <person name="Hernandez B."/>
            <person name="Skinner E."/>
            <person name="Javaid M."/>
            <person name="Lee S."/>
            <person name="Li M."/>
            <person name="Ming W."/>
            <person name="Munidasa M."/>
            <person name="Muniz J."/>
            <person name="Nguyen L."/>
            <person name="Hughes D."/>
            <person name="Osuji N."/>
            <person name="Pu L.-L."/>
            <person name="Puazo M."/>
            <person name="Qu C."/>
            <person name="Quiroz J."/>
            <person name="Raj R."/>
            <person name="Weissenberger G."/>
            <person name="Xin Y."/>
            <person name="Zou X."/>
            <person name="Han Y."/>
            <person name="Worley K."/>
            <person name="Muzny D."/>
            <person name="Gibbs R."/>
        </authorList>
    </citation>
    <scope>NUCLEOTIDE SEQUENCE</scope>
    <source>
        <strain evidence="1">Sampled in the wild</strain>
    </source>
</reference>
<dbReference type="AlphaFoldDB" id="A0A8K0P884"/>
<sequence length="268" mass="28766">MAFFLNHSNFQKFYKKKESSNILSCFQHGFRRNRSTNTAHYQMIDLILSAFDNKKGVQMGCVPAFNLSSNSKFGVDMNTKVLSFFCWLEEYEVTTHFILTLLTLVVTIADHTCVVESAISGKSTGKESQLDPCWLAAKADVAGKNPHKTSQSPAAAAVAAAVAAATSQVHMPPSPVLAQSLMMPPTAANLAVQQQQQAVLQQQQAAVAAAAAAATATTRNQMNSVLSDMIVKALEKVREREQEGGGPFDLSELDDGMGLGGFFSSGIA</sequence>
<comment type="caution">
    <text evidence="1">The sequence shown here is derived from an EMBL/GenBank/DDBJ whole genome shotgun (WGS) entry which is preliminary data.</text>
</comment>
<protein>
    <submittedName>
        <fullName evidence="1">Uncharacterized protein</fullName>
    </submittedName>
</protein>
<keyword evidence="2" id="KW-1185">Reference proteome</keyword>
<gene>
    <name evidence="1" type="ORF">J437_LFUL019250</name>
</gene>
<accession>A0A8K0P884</accession>
<feature type="non-terminal residue" evidence="1">
    <location>
        <position position="1"/>
    </location>
</feature>
<organism evidence="1 2">
    <name type="scientific">Ladona fulva</name>
    <name type="common">Scarce chaser dragonfly</name>
    <name type="synonym">Libellula fulva</name>
    <dbReference type="NCBI Taxonomy" id="123851"/>
    <lineage>
        <taxon>Eukaryota</taxon>
        <taxon>Metazoa</taxon>
        <taxon>Ecdysozoa</taxon>
        <taxon>Arthropoda</taxon>
        <taxon>Hexapoda</taxon>
        <taxon>Insecta</taxon>
        <taxon>Pterygota</taxon>
        <taxon>Palaeoptera</taxon>
        <taxon>Odonata</taxon>
        <taxon>Epiprocta</taxon>
        <taxon>Anisoptera</taxon>
        <taxon>Libelluloidea</taxon>
        <taxon>Libellulidae</taxon>
        <taxon>Ladona</taxon>
    </lineage>
</organism>